<evidence type="ECO:0000313" key="1">
    <source>
        <dbReference type="EMBL" id="KAG2597563.1"/>
    </source>
</evidence>
<dbReference type="Proteomes" id="UP000823388">
    <property type="component" value="Chromosome 5K"/>
</dbReference>
<dbReference type="EMBL" id="CM029045">
    <property type="protein sequence ID" value="KAG2597563.1"/>
    <property type="molecule type" value="Genomic_DNA"/>
</dbReference>
<protein>
    <submittedName>
        <fullName evidence="1">Uncharacterized protein</fullName>
    </submittedName>
</protein>
<organism evidence="1 2">
    <name type="scientific">Panicum virgatum</name>
    <name type="common">Blackwell switchgrass</name>
    <dbReference type="NCBI Taxonomy" id="38727"/>
    <lineage>
        <taxon>Eukaryota</taxon>
        <taxon>Viridiplantae</taxon>
        <taxon>Streptophyta</taxon>
        <taxon>Embryophyta</taxon>
        <taxon>Tracheophyta</taxon>
        <taxon>Spermatophyta</taxon>
        <taxon>Magnoliopsida</taxon>
        <taxon>Liliopsida</taxon>
        <taxon>Poales</taxon>
        <taxon>Poaceae</taxon>
        <taxon>PACMAD clade</taxon>
        <taxon>Panicoideae</taxon>
        <taxon>Panicodae</taxon>
        <taxon>Paniceae</taxon>
        <taxon>Panicinae</taxon>
        <taxon>Panicum</taxon>
        <taxon>Panicum sect. Hiantes</taxon>
    </lineage>
</organism>
<gene>
    <name evidence="1" type="ORF">PVAP13_5KG132814</name>
</gene>
<comment type="caution">
    <text evidence="1">The sequence shown here is derived from an EMBL/GenBank/DDBJ whole genome shotgun (WGS) entry which is preliminary data.</text>
</comment>
<name>A0A8T0SKQ0_PANVG</name>
<dbReference type="AlphaFoldDB" id="A0A8T0SKQ0"/>
<proteinExistence type="predicted"/>
<keyword evidence="2" id="KW-1185">Reference proteome</keyword>
<sequence length="48" mass="5549">MYLLLWFASTIVARPHIKMTEKYFSMHYGGTDSVIVANLLSKLLLFID</sequence>
<evidence type="ECO:0000313" key="2">
    <source>
        <dbReference type="Proteomes" id="UP000823388"/>
    </source>
</evidence>
<accession>A0A8T0SKQ0</accession>
<reference evidence="1" key="1">
    <citation type="submission" date="2020-05" db="EMBL/GenBank/DDBJ databases">
        <title>WGS assembly of Panicum virgatum.</title>
        <authorList>
            <person name="Lovell J.T."/>
            <person name="Jenkins J."/>
            <person name="Shu S."/>
            <person name="Juenger T.E."/>
            <person name="Schmutz J."/>
        </authorList>
    </citation>
    <scope>NUCLEOTIDE SEQUENCE</scope>
    <source>
        <strain evidence="1">AP13</strain>
    </source>
</reference>